<keyword evidence="2" id="KW-1133">Transmembrane helix</keyword>
<feature type="domain" description="SPOR" evidence="3">
    <location>
        <begin position="120"/>
        <end position="194"/>
    </location>
</feature>
<comment type="caution">
    <text evidence="4">The sequence shown here is derived from an EMBL/GenBank/DDBJ whole genome shotgun (WGS) entry which is preliminary data.</text>
</comment>
<evidence type="ECO:0000259" key="3">
    <source>
        <dbReference type="PROSITE" id="PS51724"/>
    </source>
</evidence>
<proteinExistence type="predicted"/>
<dbReference type="InterPro" id="IPR036680">
    <property type="entry name" value="SPOR-like_sf"/>
</dbReference>
<protein>
    <recommendedName>
        <fullName evidence="3">SPOR domain-containing protein</fullName>
    </recommendedName>
</protein>
<reference evidence="4 5" key="1">
    <citation type="journal article" date="2016" name="Nat. Commun.">
        <title>Thousands of microbial genomes shed light on interconnected biogeochemical processes in an aquifer system.</title>
        <authorList>
            <person name="Anantharaman K."/>
            <person name="Brown C.T."/>
            <person name="Hug L.A."/>
            <person name="Sharon I."/>
            <person name="Castelle C.J."/>
            <person name="Probst A.J."/>
            <person name="Thomas B.C."/>
            <person name="Singh A."/>
            <person name="Wilkins M.J."/>
            <person name="Karaoz U."/>
            <person name="Brodie E.L."/>
            <person name="Williams K.H."/>
            <person name="Hubbard S.S."/>
            <person name="Banfield J.F."/>
        </authorList>
    </citation>
    <scope>NUCLEOTIDE SEQUENCE [LARGE SCALE GENOMIC DNA]</scope>
</reference>
<dbReference type="Pfam" id="PF05036">
    <property type="entry name" value="SPOR"/>
    <property type="match status" value="1"/>
</dbReference>
<feature type="transmembrane region" description="Helical" evidence="2">
    <location>
        <begin position="38"/>
        <end position="58"/>
    </location>
</feature>
<keyword evidence="2" id="KW-0472">Membrane</keyword>
<name>A0A1F4T8A1_UNCSA</name>
<evidence type="ECO:0000256" key="2">
    <source>
        <dbReference type="SAM" id="Phobius"/>
    </source>
</evidence>
<keyword evidence="2" id="KW-0812">Transmembrane</keyword>
<dbReference type="AlphaFoldDB" id="A0A1F4T8A1"/>
<dbReference type="PROSITE" id="PS51724">
    <property type="entry name" value="SPOR"/>
    <property type="match status" value="1"/>
</dbReference>
<dbReference type="Gene3D" id="3.30.70.1070">
    <property type="entry name" value="Sporulation related repeat"/>
    <property type="match status" value="1"/>
</dbReference>
<dbReference type="GO" id="GO:0042834">
    <property type="term" value="F:peptidoglycan binding"/>
    <property type="evidence" value="ECO:0007669"/>
    <property type="project" value="InterPro"/>
</dbReference>
<dbReference type="EMBL" id="MEUG01000001">
    <property type="protein sequence ID" value="OGC28797.1"/>
    <property type="molecule type" value="Genomic_DNA"/>
</dbReference>
<accession>A0A1F4T8A1</accession>
<dbReference type="InterPro" id="IPR007730">
    <property type="entry name" value="SPOR-like_dom"/>
</dbReference>
<dbReference type="Proteomes" id="UP000178602">
    <property type="component" value="Unassembled WGS sequence"/>
</dbReference>
<evidence type="ECO:0000313" key="4">
    <source>
        <dbReference type="EMBL" id="OGC28797.1"/>
    </source>
</evidence>
<feature type="region of interest" description="Disordered" evidence="1">
    <location>
        <begin position="1"/>
        <end position="22"/>
    </location>
</feature>
<evidence type="ECO:0000256" key="1">
    <source>
        <dbReference type="SAM" id="MobiDB-lite"/>
    </source>
</evidence>
<evidence type="ECO:0000313" key="5">
    <source>
        <dbReference type="Proteomes" id="UP000178602"/>
    </source>
</evidence>
<gene>
    <name evidence="4" type="ORF">A3K49_07630</name>
</gene>
<organism evidence="4 5">
    <name type="scientific">candidate division WOR-1 bacterium RIFOXYC12_FULL_54_18</name>
    <dbReference type="NCBI Taxonomy" id="1802584"/>
    <lineage>
        <taxon>Bacteria</taxon>
        <taxon>Bacillati</taxon>
        <taxon>Saganbacteria</taxon>
    </lineage>
</organism>
<sequence>MEYLNFPEKDQNAASSADEGPRVQLPKQNRFSGWLKSFFVFVVLIAVIAGSFLISFQLGKKVLFSVKKPDREKKAMLLESPPSYEALVKLEKALRSGSKKKPAIAKKTVKRSRRVYSRSARSGTYYKVQIGPYSSLATAKYHLGLVKNRGFAAFLKKYGSKWKIQAGAYKSLKTARVQQSKLLRKEFKSKIIIE</sequence>